<evidence type="ECO:0000256" key="10">
    <source>
        <dbReference type="ARBA" id="ARBA00023224"/>
    </source>
</evidence>
<dbReference type="InterPro" id="IPR036445">
    <property type="entry name" value="GPCR_2_extracell_dom_sf"/>
</dbReference>
<dbReference type="InterPro" id="IPR050332">
    <property type="entry name" value="GPCR_2"/>
</dbReference>
<dbReference type="Pfam" id="PF00002">
    <property type="entry name" value="7tm_2"/>
    <property type="match status" value="1"/>
</dbReference>
<evidence type="ECO:0000256" key="8">
    <source>
        <dbReference type="ARBA" id="ARBA00023170"/>
    </source>
</evidence>
<dbReference type="PANTHER" id="PTHR45620:SF42">
    <property type="entry name" value="G-PROTEIN COUPLED RECEPTOR SEB-2"/>
    <property type="match status" value="1"/>
</dbReference>
<dbReference type="Gene3D" id="4.10.1240.10">
    <property type="entry name" value="GPCR, family 2, extracellular hormone receptor domain"/>
    <property type="match status" value="1"/>
</dbReference>
<organism evidence="14 15">
    <name type="scientific">Mya arenaria</name>
    <name type="common">Soft-shell clam</name>
    <dbReference type="NCBI Taxonomy" id="6604"/>
    <lineage>
        <taxon>Eukaryota</taxon>
        <taxon>Metazoa</taxon>
        <taxon>Spiralia</taxon>
        <taxon>Lophotrochozoa</taxon>
        <taxon>Mollusca</taxon>
        <taxon>Bivalvia</taxon>
        <taxon>Autobranchia</taxon>
        <taxon>Heteroconchia</taxon>
        <taxon>Euheterodonta</taxon>
        <taxon>Imparidentia</taxon>
        <taxon>Neoheterodontei</taxon>
        <taxon>Myida</taxon>
        <taxon>Myoidea</taxon>
        <taxon>Myidae</taxon>
        <taxon>Mya</taxon>
    </lineage>
</organism>
<keyword evidence="4 11" id="KW-0812">Transmembrane</keyword>
<evidence type="ECO:0000259" key="13">
    <source>
        <dbReference type="PROSITE" id="PS50261"/>
    </source>
</evidence>
<name>A0ABY7DBZ6_MYAAR</name>
<dbReference type="PANTHER" id="PTHR45620">
    <property type="entry name" value="PDF RECEPTOR-LIKE PROTEIN-RELATED"/>
    <property type="match status" value="1"/>
</dbReference>
<accession>A0ABY7DBZ6</accession>
<evidence type="ECO:0000256" key="2">
    <source>
        <dbReference type="ARBA" id="ARBA00005314"/>
    </source>
</evidence>
<keyword evidence="5 11" id="KW-1133">Transmembrane helix</keyword>
<dbReference type="Gene3D" id="1.20.1070.10">
    <property type="entry name" value="Rhodopsin 7-helix transmembrane proteins"/>
    <property type="match status" value="1"/>
</dbReference>
<evidence type="ECO:0000256" key="3">
    <source>
        <dbReference type="ARBA" id="ARBA00022475"/>
    </source>
</evidence>
<keyword evidence="6" id="KW-0297">G-protein coupled receptor</keyword>
<dbReference type="PROSITE" id="PS00650">
    <property type="entry name" value="G_PROTEIN_RECEP_F2_2"/>
    <property type="match status" value="1"/>
</dbReference>
<dbReference type="CDD" id="cd15041">
    <property type="entry name" value="7tmB1_hormone_R"/>
    <property type="match status" value="1"/>
</dbReference>
<keyword evidence="9" id="KW-0325">Glycoprotein</keyword>
<dbReference type="Proteomes" id="UP001164746">
    <property type="component" value="Chromosome 1"/>
</dbReference>
<feature type="domain" description="G-protein coupled receptors family 2 profile 1" evidence="12">
    <location>
        <begin position="98"/>
        <end position="180"/>
    </location>
</feature>
<feature type="transmembrane region" description="Helical" evidence="11">
    <location>
        <begin position="221"/>
        <end position="242"/>
    </location>
</feature>
<feature type="non-terminal residue" evidence="14">
    <location>
        <position position="502"/>
    </location>
</feature>
<evidence type="ECO:0000256" key="1">
    <source>
        <dbReference type="ARBA" id="ARBA00004651"/>
    </source>
</evidence>
<keyword evidence="10" id="KW-0807">Transducer</keyword>
<feature type="transmembrane region" description="Helical" evidence="11">
    <location>
        <begin position="390"/>
        <end position="408"/>
    </location>
</feature>
<dbReference type="InterPro" id="IPR017983">
    <property type="entry name" value="GPCR_2_secretin-like_CS"/>
</dbReference>
<reference evidence="14" key="1">
    <citation type="submission" date="2022-11" db="EMBL/GenBank/DDBJ databases">
        <title>Centuries of genome instability and evolution in soft-shell clam transmissible cancer (bioRxiv).</title>
        <authorList>
            <person name="Hart S.F.M."/>
            <person name="Yonemitsu M.A."/>
            <person name="Giersch R.M."/>
            <person name="Beal B.F."/>
            <person name="Arriagada G."/>
            <person name="Davis B.W."/>
            <person name="Ostrander E.A."/>
            <person name="Goff S.P."/>
            <person name="Metzger M.J."/>
        </authorList>
    </citation>
    <scope>NUCLEOTIDE SEQUENCE</scope>
    <source>
        <strain evidence="14">MELC-2E11</strain>
        <tissue evidence="14">Siphon/mantle</tissue>
    </source>
</reference>
<evidence type="ECO:0000256" key="6">
    <source>
        <dbReference type="ARBA" id="ARBA00023040"/>
    </source>
</evidence>
<evidence type="ECO:0000313" key="14">
    <source>
        <dbReference type="EMBL" id="WAQ94803.1"/>
    </source>
</evidence>
<keyword evidence="7 11" id="KW-0472">Membrane</keyword>
<dbReference type="SUPFAM" id="SSF111418">
    <property type="entry name" value="Hormone receptor domain"/>
    <property type="match status" value="1"/>
</dbReference>
<comment type="subcellular location">
    <subcellularLocation>
        <location evidence="1">Cell membrane</location>
        <topology evidence="1">Multi-pass membrane protein</topology>
    </subcellularLocation>
</comment>
<dbReference type="InterPro" id="IPR017981">
    <property type="entry name" value="GPCR_2-like_7TM"/>
</dbReference>
<proteinExistence type="inferred from homology"/>
<evidence type="ECO:0000256" key="5">
    <source>
        <dbReference type="ARBA" id="ARBA00022989"/>
    </source>
</evidence>
<dbReference type="PRINTS" id="PR00249">
    <property type="entry name" value="GPCRSECRETIN"/>
</dbReference>
<evidence type="ECO:0000256" key="7">
    <source>
        <dbReference type="ARBA" id="ARBA00023136"/>
    </source>
</evidence>
<feature type="transmembrane region" description="Helical" evidence="11">
    <location>
        <begin position="186"/>
        <end position="209"/>
    </location>
</feature>
<evidence type="ECO:0000256" key="9">
    <source>
        <dbReference type="ARBA" id="ARBA00023180"/>
    </source>
</evidence>
<evidence type="ECO:0000259" key="12">
    <source>
        <dbReference type="PROSITE" id="PS50227"/>
    </source>
</evidence>
<keyword evidence="3" id="KW-1003">Cell membrane</keyword>
<comment type="similarity">
    <text evidence="2">Belongs to the G-protein coupled receptor 2 family.</text>
</comment>
<dbReference type="SUPFAM" id="SSF81321">
    <property type="entry name" value="Family A G protein-coupled receptor-like"/>
    <property type="match status" value="1"/>
</dbReference>
<dbReference type="SMART" id="SM00008">
    <property type="entry name" value="HormR"/>
    <property type="match status" value="1"/>
</dbReference>
<keyword evidence="15" id="KW-1185">Reference proteome</keyword>
<feature type="transmembrane region" description="Helical" evidence="11">
    <location>
        <begin position="428"/>
        <end position="447"/>
    </location>
</feature>
<evidence type="ECO:0000256" key="11">
    <source>
        <dbReference type="SAM" id="Phobius"/>
    </source>
</evidence>
<feature type="transmembrane region" description="Helical" evidence="11">
    <location>
        <begin position="305"/>
        <end position="324"/>
    </location>
</feature>
<dbReference type="Pfam" id="PF02793">
    <property type="entry name" value="HRM"/>
    <property type="match status" value="1"/>
</dbReference>
<keyword evidence="8" id="KW-0675">Receptor</keyword>
<evidence type="ECO:0000256" key="4">
    <source>
        <dbReference type="ARBA" id="ARBA00022692"/>
    </source>
</evidence>
<dbReference type="InterPro" id="IPR000832">
    <property type="entry name" value="GPCR_2_secretin-like"/>
</dbReference>
<dbReference type="PROSITE" id="PS50227">
    <property type="entry name" value="G_PROTEIN_RECEP_F2_3"/>
    <property type="match status" value="1"/>
</dbReference>
<dbReference type="PROSITE" id="PS50261">
    <property type="entry name" value="G_PROTEIN_RECEP_F2_4"/>
    <property type="match status" value="1"/>
</dbReference>
<feature type="transmembrane region" description="Helical" evidence="11">
    <location>
        <begin position="280"/>
        <end position="298"/>
    </location>
</feature>
<protein>
    <submittedName>
        <fullName evidence="14">CALRL-like protein</fullName>
    </submittedName>
</protein>
<dbReference type="PROSITE" id="PS00649">
    <property type="entry name" value="G_PROTEIN_RECEP_F2_1"/>
    <property type="match status" value="1"/>
</dbReference>
<sequence length="502" mass="57439">IFFFFQHVLCSQTCQSKFGVFIKNDFNIHACGWCYYFLFPEHAYSPHARFHSLALKTNVSYTVQPDINNKSSINTICATLSRDECERWLLCCKVSRDCCTRQLQQRDNNDTLTCPSTWDGYGCWDAAAPGVISQISCPTFLQYSVPTRSALKTCQSDGTWLKRGSHGLDWTDYTPCLSYQDLKVSIYIGVGCQIASLLCLVPSVIIFCSYKSLIRQHRIRLHVNFFISFIRSGILTVIWNLAITHDKITSTNVSSTHLYKNSVECRLLSILKIYFTSTNYIWMFCEGLYLYRLIVNAFSPPKRLALFYILGWGTPMLYSIAYAIVRIVEADESCWSISLGDKEWIIYAPNLFCLLVNVYFLCSILRILLTQLQVHPNEPSNFRKALKATFVLIPLFGVQLTFTVYRTPHHMPGAVYYERFSDILTNSQGLFVAIIFCLCNGEVISLLRHSWQQRQNNIKHDFKKANSAISLQVFNTVTSRVHYNATDKSSPSRAAKADTEGH</sequence>
<feature type="transmembrane region" description="Helical" evidence="11">
    <location>
        <begin position="344"/>
        <end position="369"/>
    </location>
</feature>
<dbReference type="InterPro" id="IPR001879">
    <property type="entry name" value="GPCR_2_extracellular_dom"/>
</dbReference>
<feature type="domain" description="G-protein coupled receptors family 2 profile 2" evidence="13">
    <location>
        <begin position="185"/>
        <end position="440"/>
    </location>
</feature>
<gene>
    <name evidence="14" type="ORF">MAR_007274</name>
</gene>
<dbReference type="EMBL" id="CP111012">
    <property type="protein sequence ID" value="WAQ94803.1"/>
    <property type="molecule type" value="Genomic_DNA"/>
</dbReference>
<evidence type="ECO:0000313" key="15">
    <source>
        <dbReference type="Proteomes" id="UP001164746"/>
    </source>
</evidence>